<dbReference type="RefSeq" id="WP_060583590.1">
    <property type="nucleotide sequence ID" value="NZ_CAXURO020000002.1"/>
</dbReference>
<evidence type="ECO:0000313" key="1">
    <source>
        <dbReference type="EMBL" id="USJ25717.1"/>
    </source>
</evidence>
<protein>
    <submittedName>
        <fullName evidence="1">Uncharacterized protein</fullName>
    </submittedName>
</protein>
<gene>
    <name evidence="1" type="ORF">NE863_24955</name>
</gene>
<dbReference type="EMBL" id="CP098808">
    <property type="protein sequence ID" value="USJ25717.1"/>
    <property type="molecule type" value="Genomic_DNA"/>
</dbReference>
<dbReference type="AlphaFoldDB" id="A0A9Q9DC71"/>
<geneLocation type="plasmid" evidence="1 2">
    <name>pA</name>
</geneLocation>
<sequence length="179" mass="19803">MSEKRTFWTCLLALIVALPLAFVARAWESLGESQWLAGGSPEVVVADGAAQAFAGGQWKLMDMRRLPRTDDARVILTEFEASPTDLAALSKGACRVRLIDDKGRRFEPVTLTEPIVREMYPEVAERPRCSVLAFTDAKAGSPVRMAESFIVPAEARDLSLRIEFPGASDETLVFKWTRS</sequence>
<evidence type="ECO:0000313" key="2">
    <source>
        <dbReference type="Proteomes" id="UP001055460"/>
    </source>
</evidence>
<proteinExistence type="predicted"/>
<organism evidence="1 2">
    <name type="scientific">Ensifer adhaerens</name>
    <name type="common">Sinorhizobium morelense</name>
    <dbReference type="NCBI Taxonomy" id="106592"/>
    <lineage>
        <taxon>Bacteria</taxon>
        <taxon>Pseudomonadati</taxon>
        <taxon>Pseudomonadota</taxon>
        <taxon>Alphaproteobacteria</taxon>
        <taxon>Hyphomicrobiales</taxon>
        <taxon>Rhizobiaceae</taxon>
        <taxon>Sinorhizobium/Ensifer group</taxon>
        <taxon>Ensifer</taxon>
    </lineage>
</organism>
<dbReference type="Proteomes" id="UP001055460">
    <property type="component" value="Plasmid pA"/>
</dbReference>
<name>A0A9Q9DC71_ENSAD</name>
<reference evidence="1" key="1">
    <citation type="submission" date="2022-06" db="EMBL/GenBank/DDBJ databases">
        <title>Physiological and biochemical characterization and genomic elucidation of a strain of the genus Ensifer adhaerens M8 that combines arsenic oxidation and chromium reduction.</title>
        <authorList>
            <person name="Li X."/>
            <person name="Yu c."/>
        </authorList>
    </citation>
    <scope>NUCLEOTIDE SEQUENCE</scope>
    <source>
        <strain evidence="1">M8</strain>
        <plasmid evidence="1">pA</plasmid>
    </source>
</reference>
<accession>A0A9Q9DC71</accession>
<keyword evidence="1" id="KW-0614">Plasmid</keyword>